<comment type="caution">
    <text evidence="7">The sequence shown here is derived from an EMBL/GenBank/DDBJ whole genome shotgun (WGS) entry which is preliminary data.</text>
</comment>
<sequence length="310" mass="32360">MSTGGDVQVSPHNPDIIFACGGFYYDSKYNLAVSRTTDGAATWAYDTITTGTYGWSIVFDPVDSMRVYLAGDSNYSHPALYITTDLGQNWTSSRTGLAGKIWKLAVAPSNPQVLYAGSGSGVFKSTDAGATWTATGFTTQTRAVAVDPDDAQKVYAGTYGSGVHVTTDGGASWAAMNDGLDNLRVLSLGLRPGAEPVLFAGTEGGSVFRTDLYTGVSGPVGPGSVRPAFRVAPSPARGSARLEFALGAPAAARAAVYDHSGRMVADLGQRNLAAGKGSWAFSTRGIPAGTYFVRLVTGDRTRTARVTILD</sequence>
<dbReference type="InterPro" id="IPR026444">
    <property type="entry name" value="Secre_tail"/>
</dbReference>
<dbReference type="CDD" id="cd15482">
    <property type="entry name" value="Sialidase_non-viral"/>
    <property type="match status" value="1"/>
</dbReference>
<evidence type="ECO:0000256" key="5">
    <source>
        <dbReference type="ARBA" id="ARBA00023326"/>
    </source>
</evidence>
<dbReference type="GO" id="GO:0016798">
    <property type="term" value="F:hydrolase activity, acting on glycosyl bonds"/>
    <property type="evidence" value="ECO:0007669"/>
    <property type="project" value="UniProtKB-KW"/>
</dbReference>
<reference evidence="7" key="1">
    <citation type="journal article" date="2020" name="mSystems">
        <title>Genome- and Community-Level Interaction Insights into Carbon Utilization and Element Cycling Functions of Hydrothermarchaeota in Hydrothermal Sediment.</title>
        <authorList>
            <person name="Zhou Z."/>
            <person name="Liu Y."/>
            <person name="Xu W."/>
            <person name="Pan J."/>
            <person name="Luo Z.H."/>
            <person name="Li M."/>
        </authorList>
    </citation>
    <scope>NUCLEOTIDE SEQUENCE [LARGE SCALE GENOMIC DNA]</scope>
    <source>
        <strain evidence="7">SpSt-1182</strain>
    </source>
</reference>
<dbReference type="EMBL" id="DSBX01000133">
    <property type="protein sequence ID" value="HDQ99327.1"/>
    <property type="molecule type" value="Genomic_DNA"/>
</dbReference>
<evidence type="ECO:0000256" key="4">
    <source>
        <dbReference type="ARBA" id="ARBA00023295"/>
    </source>
</evidence>
<accession>A0A7V0T529</accession>
<gene>
    <name evidence="7" type="ORF">ENN51_03460</name>
</gene>
<dbReference type="PANTHER" id="PTHR43739:SF2">
    <property type="entry name" value="OLIGOXYLOGLUCAN-REDUCING END-SPECIFIC XYLOGLUCANASE-RELATED"/>
    <property type="match status" value="1"/>
</dbReference>
<protein>
    <submittedName>
        <fullName evidence="7">T9SS type A sorting domain-containing protein</fullName>
    </submittedName>
</protein>
<name>A0A7V0T529_UNCW3</name>
<evidence type="ECO:0000256" key="6">
    <source>
        <dbReference type="ARBA" id="ARBA00037986"/>
    </source>
</evidence>
<dbReference type="SUPFAM" id="SSF110296">
    <property type="entry name" value="Oligoxyloglucan reducing end-specific cellobiohydrolase"/>
    <property type="match status" value="1"/>
</dbReference>
<dbReference type="Gene3D" id="2.130.10.10">
    <property type="entry name" value="YVTN repeat-like/Quinoprotein amine dehydrogenase"/>
    <property type="match status" value="1"/>
</dbReference>
<dbReference type="PANTHER" id="PTHR43739">
    <property type="entry name" value="XYLOGLUCANASE (EUROFUNG)"/>
    <property type="match status" value="1"/>
</dbReference>
<keyword evidence="3" id="KW-0119">Carbohydrate metabolism</keyword>
<dbReference type="InterPro" id="IPR052025">
    <property type="entry name" value="Xyloglucanase_GH74"/>
</dbReference>
<dbReference type="GO" id="GO:0000272">
    <property type="term" value="P:polysaccharide catabolic process"/>
    <property type="evidence" value="ECO:0007669"/>
    <property type="project" value="UniProtKB-KW"/>
</dbReference>
<evidence type="ECO:0000256" key="2">
    <source>
        <dbReference type="ARBA" id="ARBA00022801"/>
    </source>
</evidence>
<evidence type="ECO:0000256" key="1">
    <source>
        <dbReference type="ARBA" id="ARBA00022729"/>
    </source>
</evidence>
<keyword evidence="1" id="KW-0732">Signal</keyword>
<dbReference type="GO" id="GO:0010411">
    <property type="term" value="P:xyloglucan metabolic process"/>
    <property type="evidence" value="ECO:0007669"/>
    <property type="project" value="TreeGrafter"/>
</dbReference>
<dbReference type="InterPro" id="IPR015943">
    <property type="entry name" value="WD40/YVTN_repeat-like_dom_sf"/>
</dbReference>
<dbReference type="Proteomes" id="UP000885672">
    <property type="component" value="Unassembled WGS sequence"/>
</dbReference>
<comment type="similarity">
    <text evidence="6">Belongs to the glycosyl hydrolase 74 family.</text>
</comment>
<evidence type="ECO:0000256" key="3">
    <source>
        <dbReference type="ARBA" id="ARBA00023277"/>
    </source>
</evidence>
<keyword evidence="4" id="KW-0326">Glycosidase</keyword>
<dbReference type="NCBIfam" id="TIGR04183">
    <property type="entry name" value="Por_Secre_tail"/>
    <property type="match status" value="1"/>
</dbReference>
<keyword evidence="5" id="KW-0624">Polysaccharide degradation</keyword>
<organism evidence="7">
    <name type="scientific">candidate division WOR-3 bacterium</name>
    <dbReference type="NCBI Taxonomy" id="2052148"/>
    <lineage>
        <taxon>Bacteria</taxon>
        <taxon>Bacteria division WOR-3</taxon>
    </lineage>
</organism>
<evidence type="ECO:0000313" key="7">
    <source>
        <dbReference type="EMBL" id="HDQ99327.1"/>
    </source>
</evidence>
<dbReference type="AlphaFoldDB" id="A0A7V0T529"/>
<proteinExistence type="inferred from homology"/>
<keyword evidence="2" id="KW-0378">Hydrolase</keyword>